<keyword evidence="1" id="KW-0732">Signal</keyword>
<evidence type="ECO:0000313" key="2">
    <source>
        <dbReference type="EMBL" id="CRL01567.1"/>
    </source>
</evidence>
<reference evidence="2 3" key="1">
    <citation type="submission" date="2015-04" db="EMBL/GenBank/DDBJ databases">
        <authorList>
            <person name="Syromyatnikov M.Y."/>
            <person name="Popov V.N."/>
        </authorList>
    </citation>
    <scope>NUCLEOTIDE SEQUENCE [LARGE SCALE GENOMIC DNA]</scope>
</reference>
<dbReference type="Proteomes" id="UP000183832">
    <property type="component" value="Unassembled WGS sequence"/>
</dbReference>
<gene>
    <name evidence="2" type="ORF">CLUMA_CG014481</name>
</gene>
<proteinExistence type="predicted"/>
<organism evidence="2 3">
    <name type="scientific">Clunio marinus</name>
    <dbReference type="NCBI Taxonomy" id="568069"/>
    <lineage>
        <taxon>Eukaryota</taxon>
        <taxon>Metazoa</taxon>
        <taxon>Ecdysozoa</taxon>
        <taxon>Arthropoda</taxon>
        <taxon>Hexapoda</taxon>
        <taxon>Insecta</taxon>
        <taxon>Pterygota</taxon>
        <taxon>Neoptera</taxon>
        <taxon>Endopterygota</taxon>
        <taxon>Diptera</taxon>
        <taxon>Nematocera</taxon>
        <taxon>Chironomoidea</taxon>
        <taxon>Chironomidae</taxon>
        <taxon>Clunio</taxon>
    </lineage>
</organism>
<sequence>MKMKVPIFVLFATILSNQFVNSADSVTDLMKLIRNHRASPIQECFRDICHWRCGDWRSKFRILNCDDPFRPVIDFPPDYDFSKDKKDFKGLLLRFHGIAAFGYPPVYRESDVPQ</sequence>
<evidence type="ECO:0000256" key="1">
    <source>
        <dbReference type="SAM" id="SignalP"/>
    </source>
</evidence>
<keyword evidence="3" id="KW-1185">Reference proteome</keyword>
<dbReference type="AlphaFoldDB" id="A0A1J1IMV3"/>
<name>A0A1J1IMV3_9DIPT</name>
<feature type="signal peptide" evidence="1">
    <location>
        <begin position="1"/>
        <end position="22"/>
    </location>
</feature>
<evidence type="ECO:0000313" key="3">
    <source>
        <dbReference type="Proteomes" id="UP000183832"/>
    </source>
</evidence>
<accession>A0A1J1IMV3</accession>
<dbReference type="EMBL" id="CVRI01000055">
    <property type="protein sequence ID" value="CRL01567.1"/>
    <property type="molecule type" value="Genomic_DNA"/>
</dbReference>
<protein>
    <submittedName>
        <fullName evidence="2">CLUMA_CG014481, isoform A</fullName>
    </submittedName>
</protein>
<feature type="chain" id="PRO_5012837043" evidence="1">
    <location>
        <begin position="23"/>
        <end position="114"/>
    </location>
</feature>